<dbReference type="InterPro" id="IPR036691">
    <property type="entry name" value="Endo/exonu/phosph_ase_sf"/>
</dbReference>
<dbReference type="PROSITE" id="PS00726">
    <property type="entry name" value="AP_NUCLEASE_F1_1"/>
    <property type="match status" value="1"/>
</dbReference>
<sequence length="1063" mass="120098">MNGILGKTQPAMGGAGPSKGGRAVPATTTVGKTQEGNSYKSAIIKGIDIPITKGYDYGNHNVRYKGDILGNNARNNGTGELCVQFKLQLSPSGRWEVTESKVLDQEVAKIGTVPRLERLSKPERIHEEPIKMKPKPNLEWRPRAKPNHSIGNLSLSNPSNSDFNLVLLTENALTPPAIDLVVATAGHFGDIIDLIWGTSLNWMLELRDGQRLTIPLSLICQMSSHDHEVERGDLVVAYLIDHVDLGSSSAGESSHCWLAMVSEAEEDDEDVSVVALLAMVAPCDVGDDFMGEQKSGYANRDHNSATVVLEQLKEYEGYELGQGSIMFSMKLKILSWNMRELNDTDKWLRIRNLLKIWGPDIICLQETKMDLITRGVVRSIWGINHFDWLYLGTVGALGGILLMWDTRVVEKNDGERLLMWEELAGINGWWNKESFGNVAVKKLHMMADLLELEVWAESRVLFEGEKIRKDRLVVHLEKLTLLDEISRRQKSLLSTDQQVIADCITHFYIGLYIEEVEWRPKLDNLEFSRIAAEDVVWLERPLDEDEVVGVLQAFNGDKAPSPDGFPMAFYQTCWDVVRCEVIGAIYYFHEVGTFTRSLNATFLTLISKKHEAVEVKEFRPISLVEGRQILDSVLITNEVLDSKLKEGLPARKVFFLASRGLRQGDPLSPLLFVLIMETLSRLMDRATRIGYLVGFEVGSGEVNSLEVSHLLLADDTLIFCHANLMQIRYLRAVFIWFEVVLGLKVNLGKSEMVPVGEVPNMEGLVEVLGCHLSSLPMTYLGLLLGAKFNSKTIWNTVLEKMERRLGGWKRLYLSKGSGGLGVKNLRRFNQVLMGKWLWRYGMERDDFWQKVVEKKYGNLWGGWCTGTVRGSYGVGDGELVRFWHDKWCGGSPLKVQYLELFSISRDKDVAVELESMTYFLDLICSLTLDGNGMDKLCWNGMEQRGFSVQSYYRCLSPSLMSFPWKAIWKPKVLSRVAFLIWTAVLGKLPTIDNLRKRNMVLVYRCCLCKVSAKSVDHLLLHCSVAKELWDSVLSLFGVSWVMPRQVREFITCWPWGFGLAAIF</sequence>
<dbReference type="InterPro" id="IPR000477">
    <property type="entry name" value="RT_dom"/>
</dbReference>
<evidence type="ECO:0000256" key="1">
    <source>
        <dbReference type="SAM" id="MobiDB-lite"/>
    </source>
</evidence>
<dbReference type="AlphaFoldDB" id="A0A2N9F865"/>
<dbReference type="EMBL" id="OIVN01000612">
    <property type="protein sequence ID" value="SPC82964.1"/>
    <property type="molecule type" value="Genomic_DNA"/>
</dbReference>
<dbReference type="Pfam" id="PF13966">
    <property type="entry name" value="zf-RVT"/>
    <property type="match status" value="1"/>
</dbReference>
<dbReference type="GO" id="GO:0006281">
    <property type="term" value="P:DNA repair"/>
    <property type="evidence" value="ECO:0007669"/>
    <property type="project" value="InterPro"/>
</dbReference>
<proteinExistence type="predicted"/>
<dbReference type="SUPFAM" id="SSF56672">
    <property type="entry name" value="DNA/RNA polymerases"/>
    <property type="match status" value="1"/>
</dbReference>
<dbReference type="Pfam" id="PF00078">
    <property type="entry name" value="RVT_1"/>
    <property type="match status" value="1"/>
</dbReference>
<evidence type="ECO:0008006" key="5">
    <source>
        <dbReference type="Google" id="ProtNLM"/>
    </source>
</evidence>
<protein>
    <recommendedName>
        <fullName evidence="5">Reverse transcriptase zinc-binding domain-containing protein</fullName>
    </recommendedName>
</protein>
<feature type="region of interest" description="Disordered" evidence="1">
    <location>
        <begin position="1"/>
        <end position="26"/>
    </location>
</feature>
<dbReference type="GO" id="GO:0003677">
    <property type="term" value="F:DNA binding"/>
    <property type="evidence" value="ECO:0007669"/>
    <property type="project" value="InterPro"/>
</dbReference>
<evidence type="ECO:0000313" key="4">
    <source>
        <dbReference type="EMBL" id="SPC82964.1"/>
    </source>
</evidence>
<name>A0A2N9F865_FAGSY</name>
<dbReference type="InterPro" id="IPR020847">
    <property type="entry name" value="AP_endonuclease_F1_BS"/>
</dbReference>
<dbReference type="PANTHER" id="PTHR33116">
    <property type="entry name" value="REVERSE TRANSCRIPTASE ZINC-BINDING DOMAIN-CONTAINING PROTEIN-RELATED-RELATED"/>
    <property type="match status" value="1"/>
</dbReference>
<evidence type="ECO:0000259" key="2">
    <source>
        <dbReference type="Pfam" id="PF00078"/>
    </source>
</evidence>
<dbReference type="Gene3D" id="3.60.10.10">
    <property type="entry name" value="Endonuclease/exonuclease/phosphatase"/>
    <property type="match status" value="1"/>
</dbReference>
<feature type="domain" description="Reverse transcriptase zinc-binding" evidence="3">
    <location>
        <begin position="946"/>
        <end position="1029"/>
    </location>
</feature>
<dbReference type="InterPro" id="IPR026960">
    <property type="entry name" value="RVT-Znf"/>
</dbReference>
<dbReference type="InterPro" id="IPR043502">
    <property type="entry name" value="DNA/RNA_pol_sf"/>
</dbReference>
<dbReference type="PANTHER" id="PTHR33116:SF78">
    <property type="entry name" value="OS12G0587133 PROTEIN"/>
    <property type="match status" value="1"/>
</dbReference>
<organism evidence="4">
    <name type="scientific">Fagus sylvatica</name>
    <name type="common">Beechnut</name>
    <dbReference type="NCBI Taxonomy" id="28930"/>
    <lineage>
        <taxon>Eukaryota</taxon>
        <taxon>Viridiplantae</taxon>
        <taxon>Streptophyta</taxon>
        <taxon>Embryophyta</taxon>
        <taxon>Tracheophyta</taxon>
        <taxon>Spermatophyta</taxon>
        <taxon>Magnoliopsida</taxon>
        <taxon>eudicotyledons</taxon>
        <taxon>Gunneridae</taxon>
        <taxon>Pentapetalae</taxon>
        <taxon>rosids</taxon>
        <taxon>fabids</taxon>
        <taxon>Fagales</taxon>
        <taxon>Fagaceae</taxon>
        <taxon>Fagus</taxon>
    </lineage>
</organism>
<evidence type="ECO:0000259" key="3">
    <source>
        <dbReference type="Pfam" id="PF13966"/>
    </source>
</evidence>
<gene>
    <name evidence="4" type="ORF">FSB_LOCUS10846</name>
</gene>
<feature type="domain" description="Reverse transcriptase" evidence="2">
    <location>
        <begin position="654"/>
        <end position="782"/>
    </location>
</feature>
<dbReference type="SUPFAM" id="SSF56219">
    <property type="entry name" value="DNase I-like"/>
    <property type="match status" value="1"/>
</dbReference>
<accession>A0A2N9F865</accession>
<dbReference type="GO" id="GO:0004519">
    <property type="term" value="F:endonuclease activity"/>
    <property type="evidence" value="ECO:0007669"/>
    <property type="project" value="InterPro"/>
</dbReference>
<reference evidence="4" key="1">
    <citation type="submission" date="2018-02" db="EMBL/GenBank/DDBJ databases">
        <authorList>
            <person name="Cohen D.B."/>
            <person name="Kent A.D."/>
        </authorList>
    </citation>
    <scope>NUCLEOTIDE SEQUENCE</scope>
</reference>